<evidence type="ECO:0000256" key="3">
    <source>
        <dbReference type="ARBA" id="ARBA00022801"/>
    </source>
</evidence>
<dbReference type="PANTHER" id="PTHR46233:SF3">
    <property type="entry name" value="HYDROXYACYLGLUTATHIONE HYDROLASE GLOC"/>
    <property type="match status" value="1"/>
</dbReference>
<dbReference type="GO" id="GO:0016787">
    <property type="term" value="F:hydrolase activity"/>
    <property type="evidence" value="ECO:0007669"/>
    <property type="project" value="UniProtKB-KW"/>
</dbReference>
<keyword evidence="3" id="KW-0378">Hydrolase</keyword>
<dbReference type="InterPro" id="IPR051453">
    <property type="entry name" value="MBL_Glyoxalase_II"/>
</dbReference>
<keyword evidence="4" id="KW-0862">Zinc</keyword>
<dbReference type="Gene3D" id="3.60.15.10">
    <property type="entry name" value="Ribonuclease Z/Hydroxyacylglutathione hydrolase-like"/>
    <property type="match status" value="1"/>
</dbReference>
<evidence type="ECO:0000256" key="2">
    <source>
        <dbReference type="ARBA" id="ARBA00022723"/>
    </source>
</evidence>
<dbReference type="CDD" id="cd16275">
    <property type="entry name" value="BaeB-like_MBL-fold"/>
    <property type="match status" value="1"/>
</dbReference>
<gene>
    <name evidence="6" type="ORF">IFO71_09195</name>
</gene>
<dbReference type="Pfam" id="PF00753">
    <property type="entry name" value="Lactamase_B"/>
    <property type="match status" value="2"/>
</dbReference>
<protein>
    <submittedName>
        <fullName evidence="6">MBL fold metallo-hydrolase</fullName>
    </submittedName>
</protein>
<dbReference type="Proteomes" id="UP000613768">
    <property type="component" value="Unassembled WGS sequence"/>
</dbReference>
<keyword evidence="2" id="KW-0479">Metal-binding</keyword>
<dbReference type="AlphaFoldDB" id="A0AAW3ZIJ8"/>
<dbReference type="EMBL" id="JACYTR010000014">
    <property type="protein sequence ID" value="MBD8525918.1"/>
    <property type="molecule type" value="Genomic_DNA"/>
</dbReference>
<evidence type="ECO:0000313" key="7">
    <source>
        <dbReference type="Proteomes" id="UP000613768"/>
    </source>
</evidence>
<name>A0AAW3ZIJ8_9GAMM</name>
<evidence type="ECO:0000256" key="4">
    <source>
        <dbReference type="ARBA" id="ARBA00022833"/>
    </source>
</evidence>
<dbReference type="InterPro" id="IPR036866">
    <property type="entry name" value="RibonucZ/Hydroxyglut_hydro"/>
</dbReference>
<accession>A0AAW3ZIJ8</accession>
<dbReference type="GO" id="GO:0046872">
    <property type="term" value="F:metal ion binding"/>
    <property type="evidence" value="ECO:0007669"/>
    <property type="project" value="UniProtKB-KW"/>
</dbReference>
<evidence type="ECO:0000256" key="1">
    <source>
        <dbReference type="ARBA" id="ARBA00001947"/>
    </source>
</evidence>
<evidence type="ECO:0000313" key="6">
    <source>
        <dbReference type="EMBL" id="MBD8525918.1"/>
    </source>
</evidence>
<keyword evidence="7" id="KW-1185">Reference proteome</keyword>
<sequence>MSGNTRSDDPPHAFDAAASGIEWPRLAPEVLVVEVGRRGFTNFNYIVFDRISRDAVIVDPAWELDRLVAMIDQHRLRLRAVLITHSHPDHLNLAEPIAEHFDCSIWMSPQEVAWARFQSDRLRCIAEARWRIGTLEVEALLTPGHTPGCVCYRIVDNLFSGDVLFAEGCGLCMSNNAAQQMFDSLELLKQQLAGNSRIYPGHSYGKPPGQLFANVLRDNIYLQFKDPDSFVRFRMRSGQGWMKAFR</sequence>
<proteinExistence type="predicted"/>
<dbReference type="PANTHER" id="PTHR46233">
    <property type="entry name" value="HYDROXYACYLGLUTATHIONE HYDROLASE GLOC"/>
    <property type="match status" value="1"/>
</dbReference>
<dbReference type="SMART" id="SM00849">
    <property type="entry name" value="Lactamase_B"/>
    <property type="match status" value="1"/>
</dbReference>
<comment type="cofactor">
    <cofactor evidence="1">
        <name>Zn(2+)</name>
        <dbReference type="ChEBI" id="CHEBI:29105"/>
    </cofactor>
</comment>
<organism evidence="6 7">
    <name type="scientific">Pseudomarimonas arenosa</name>
    <dbReference type="NCBI Taxonomy" id="2774145"/>
    <lineage>
        <taxon>Bacteria</taxon>
        <taxon>Pseudomonadati</taxon>
        <taxon>Pseudomonadota</taxon>
        <taxon>Gammaproteobacteria</taxon>
        <taxon>Lysobacterales</taxon>
        <taxon>Lysobacteraceae</taxon>
        <taxon>Pseudomarimonas</taxon>
    </lineage>
</organism>
<dbReference type="InterPro" id="IPR001279">
    <property type="entry name" value="Metallo-B-lactamas"/>
</dbReference>
<reference evidence="6 7" key="1">
    <citation type="submission" date="2020-09" db="EMBL/GenBank/DDBJ databases">
        <title>Pseudoxanthomonas sp. CAU 1598 isolated from sand of Yaerae Beach.</title>
        <authorList>
            <person name="Kim W."/>
        </authorList>
    </citation>
    <scope>NUCLEOTIDE SEQUENCE [LARGE SCALE GENOMIC DNA]</scope>
    <source>
        <strain evidence="6 7">CAU 1598</strain>
    </source>
</reference>
<evidence type="ECO:0000259" key="5">
    <source>
        <dbReference type="SMART" id="SM00849"/>
    </source>
</evidence>
<comment type="caution">
    <text evidence="6">The sequence shown here is derived from an EMBL/GenBank/DDBJ whole genome shotgun (WGS) entry which is preliminary data.</text>
</comment>
<feature type="domain" description="Metallo-beta-lactamase" evidence="5">
    <location>
        <begin position="41"/>
        <end position="202"/>
    </location>
</feature>
<dbReference type="SUPFAM" id="SSF56281">
    <property type="entry name" value="Metallo-hydrolase/oxidoreductase"/>
    <property type="match status" value="1"/>
</dbReference>
<dbReference type="RefSeq" id="WP_192029340.1">
    <property type="nucleotide sequence ID" value="NZ_JACYTR010000014.1"/>
</dbReference>